<dbReference type="PROSITE" id="PS51257">
    <property type="entry name" value="PROKAR_LIPOPROTEIN"/>
    <property type="match status" value="1"/>
</dbReference>
<evidence type="ECO:0000256" key="10">
    <source>
        <dbReference type="SAM" id="SignalP"/>
    </source>
</evidence>
<dbReference type="InterPro" id="IPR044085">
    <property type="entry name" value="MglB-like_PBP1"/>
</dbReference>
<keyword evidence="2" id="KW-0813">Transport</keyword>
<dbReference type="EMBL" id="JACOOX010000005">
    <property type="protein sequence ID" value="MBC5663275.1"/>
    <property type="molecule type" value="Genomic_DNA"/>
</dbReference>
<organism evidence="12 13">
    <name type="scientific">Coprococcus hominis</name>
    <name type="common">ex Liu et al. 2022</name>
    <dbReference type="NCBI Taxonomy" id="2763039"/>
    <lineage>
        <taxon>Bacteria</taxon>
        <taxon>Bacillati</taxon>
        <taxon>Bacillota</taxon>
        <taxon>Clostridia</taxon>
        <taxon>Lachnospirales</taxon>
        <taxon>Lachnospiraceae</taxon>
        <taxon>Coprococcus</taxon>
    </lineage>
</organism>
<gene>
    <name evidence="12" type="ORF">H8S09_10280</name>
</gene>
<feature type="domain" description="Periplasmic binding protein" evidence="11">
    <location>
        <begin position="38"/>
        <end position="315"/>
    </location>
</feature>
<dbReference type="PANTHER" id="PTHR30036">
    <property type="entry name" value="D-XYLOSE-BINDING PERIPLASMIC PROTEIN"/>
    <property type="match status" value="1"/>
</dbReference>
<keyword evidence="7" id="KW-0106">Calcium</keyword>
<protein>
    <recommendedName>
        <fullName evidence="9">D-galactose/methyl-galactoside binding periplasmic protein MglB</fullName>
    </recommendedName>
</protein>
<evidence type="ECO:0000256" key="2">
    <source>
        <dbReference type="ARBA" id="ARBA00022448"/>
    </source>
</evidence>
<evidence type="ECO:0000256" key="1">
    <source>
        <dbReference type="ARBA" id="ARBA00004196"/>
    </source>
</evidence>
<feature type="signal peptide" evidence="10">
    <location>
        <begin position="1"/>
        <end position="23"/>
    </location>
</feature>
<evidence type="ECO:0000256" key="9">
    <source>
        <dbReference type="ARBA" id="ARBA00034344"/>
    </source>
</evidence>
<proteinExistence type="predicted"/>
<name>A0A8I0AQB9_9FIRM</name>
<dbReference type="InterPro" id="IPR028082">
    <property type="entry name" value="Peripla_BP_I"/>
</dbReference>
<dbReference type="GO" id="GO:0046872">
    <property type="term" value="F:metal ion binding"/>
    <property type="evidence" value="ECO:0007669"/>
    <property type="project" value="UniProtKB-KW"/>
</dbReference>
<keyword evidence="5 10" id="KW-0732">Signal</keyword>
<dbReference type="InterPro" id="IPR050555">
    <property type="entry name" value="Bact_Solute-Bind_Prot2"/>
</dbReference>
<evidence type="ECO:0000256" key="6">
    <source>
        <dbReference type="ARBA" id="ARBA00022764"/>
    </source>
</evidence>
<dbReference type="GO" id="GO:0030288">
    <property type="term" value="C:outer membrane-bounded periplasmic space"/>
    <property type="evidence" value="ECO:0007669"/>
    <property type="project" value="TreeGrafter"/>
</dbReference>
<dbReference type="CDD" id="cd01539">
    <property type="entry name" value="PBP1_GGBP"/>
    <property type="match status" value="1"/>
</dbReference>
<evidence type="ECO:0000256" key="7">
    <source>
        <dbReference type="ARBA" id="ARBA00022837"/>
    </source>
</evidence>
<reference evidence="12 13" key="1">
    <citation type="submission" date="2020-08" db="EMBL/GenBank/DDBJ databases">
        <title>Genome public.</title>
        <authorList>
            <person name="Liu C."/>
            <person name="Sun Q."/>
        </authorList>
    </citation>
    <scope>NUCLEOTIDE SEQUENCE [LARGE SCALE GENOMIC DNA]</scope>
    <source>
        <strain evidence="12 13">NSJ-10</strain>
    </source>
</reference>
<evidence type="ECO:0000256" key="8">
    <source>
        <dbReference type="ARBA" id="ARBA00034323"/>
    </source>
</evidence>
<keyword evidence="3" id="KW-0762">Sugar transport</keyword>
<dbReference type="GO" id="GO:0030246">
    <property type="term" value="F:carbohydrate binding"/>
    <property type="evidence" value="ECO:0007669"/>
    <property type="project" value="InterPro"/>
</dbReference>
<dbReference type="InterPro" id="IPR025997">
    <property type="entry name" value="SBP_2_dom"/>
</dbReference>
<feature type="chain" id="PRO_5039336312" description="D-galactose/methyl-galactoside binding periplasmic protein MglB" evidence="10">
    <location>
        <begin position="24"/>
        <end position="346"/>
    </location>
</feature>
<accession>A0A8I0AQB9</accession>
<dbReference type="PANTHER" id="PTHR30036:SF2">
    <property type="entry name" value="D-GALACTOSE_METHYL-GALACTOSIDE BINDING PERIPLASMIC PROTEIN MGLB"/>
    <property type="match status" value="1"/>
</dbReference>
<dbReference type="Proteomes" id="UP000615234">
    <property type="component" value="Unassembled WGS sequence"/>
</dbReference>
<evidence type="ECO:0000256" key="4">
    <source>
        <dbReference type="ARBA" id="ARBA00022723"/>
    </source>
</evidence>
<evidence type="ECO:0000256" key="5">
    <source>
        <dbReference type="ARBA" id="ARBA00022729"/>
    </source>
</evidence>
<comment type="caution">
    <text evidence="12">The sequence shown here is derived from an EMBL/GenBank/DDBJ whole genome shotgun (WGS) entry which is preliminary data.</text>
</comment>
<comment type="subunit">
    <text evidence="8">The ABC transporter complex is composed of one ATP-binding protein (MglA), two transmembrane proteins (MglC) and a solute-binding protein (MglB).</text>
</comment>
<comment type="subcellular location">
    <subcellularLocation>
        <location evidence="1">Cell envelope</location>
    </subcellularLocation>
</comment>
<evidence type="ECO:0000313" key="12">
    <source>
        <dbReference type="EMBL" id="MBC5663275.1"/>
    </source>
</evidence>
<sequence length="346" mass="39142">MNRKKIRKIIACICILAVMVSLVSCDSRKNQKDRTLRVGVVTYTPDDPFINAMTDILKEDLKALEASDMKVIVSVRSGDNSQQEQDEVVEEMIDAGCDVLCVNLVDRTAPSNIIRLARQNNIPVIFFNREPVREDLLQWDKLYYVGCDAAQSGEMQGEIAAEYIKNHPEVDRNQDGKIQYVLLEGEAGHQDAISRTDCSVKTILENGVKLEKLTYQFADWNRAQAENRMSRLISQYGDQIEMLISNNDEMALGAVEAYKNAGYMQSDYPVIFGIDGLDDALEAVRLGTMQGTVYNDREAQARKIALIAVALFRGNDVRVLGLEDERYYMAQYRKVDVNNVDEFLQK</sequence>
<keyword evidence="13" id="KW-1185">Reference proteome</keyword>
<evidence type="ECO:0000256" key="3">
    <source>
        <dbReference type="ARBA" id="ARBA00022597"/>
    </source>
</evidence>
<dbReference type="RefSeq" id="WP_117823037.1">
    <property type="nucleotide sequence ID" value="NZ_JACOOX010000005.1"/>
</dbReference>
<evidence type="ECO:0000259" key="11">
    <source>
        <dbReference type="Pfam" id="PF13407"/>
    </source>
</evidence>
<evidence type="ECO:0000313" key="13">
    <source>
        <dbReference type="Proteomes" id="UP000615234"/>
    </source>
</evidence>
<keyword evidence="4" id="KW-0479">Metal-binding</keyword>
<dbReference type="AlphaFoldDB" id="A0A8I0AQB9"/>
<dbReference type="Pfam" id="PF13407">
    <property type="entry name" value="Peripla_BP_4"/>
    <property type="match status" value="1"/>
</dbReference>
<dbReference type="SUPFAM" id="SSF53822">
    <property type="entry name" value="Periplasmic binding protein-like I"/>
    <property type="match status" value="1"/>
</dbReference>
<keyword evidence="6" id="KW-0574">Periplasm</keyword>
<dbReference type="Gene3D" id="3.40.50.2300">
    <property type="match status" value="2"/>
</dbReference>